<dbReference type="SUPFAM" id="SSF54768">
    <property type="entry name" value="dsRNA-binding domain-like"/>
    <property type="match status" value="1"/>
</dbReference>
<reference evidence="3" key="1">
    <citation type="journal article" date="2013" name="Nat. Biotechnol.">
        <title>Draft genome sequence of chickpea (Cicer arietinum) provides a resource for trait improvement.</title>
        <authorList>
            <person name="Varshney R.K."/>
            <person name="Song C."/>
            <person name="Saxena R.K."/>
            <person name="Azam S."/>
            <person name="Yu S."/>
            <person name="Sharpe A.G."/>
            <person name="Cannon S."/>
            <person name="Baek J."/>
            <person name="Rosen B.D."/>
            <person name="Tar'an B."/>
            <person name="Millan T."/>
            <person name="Zhang X."/>
            <person name="Ramsay L.D."/>
            <person name="Iwata A."/>
            <person name="Wang Y."/>
            <person name="Nelson W."/>
            <person name="Farmer A.D."/>
            <person name="Gaur P.M."/>
            <person name="Soderlund C."/>
            <person name="Penmetsa R.V."/>
            <person name="Xu C."/>
            <person name="Bharti A.K."/>
            <person name="He W."/>
            <person name="Winter P."/>
            <person name="Zhao S."/>
            <person name="Hane J.K."/>
            <person name="Carrasquilla-Garcia N."/>
            <person name="Condie J.A."/>
            <person name="Upadhyaya H.D."/>
            <person name="Luo M.C."/>
            <person name="Thudi M."/>
            <person name="Gowda C.L."/>
            <person name="Singh N.P."/>
            <person name="Lichtenzveig J."/>
            <person name="Gali K.K."/>
            <person name="Rubio J."/>
            <person name="Nadarajan N."/>
            <person name="Dolezel J."/>
            <person name="Bansal K.C."/>
            <person name="Xu X."/>
            <person name="Edwards D."/>
            <person name="Zhang G."/>
            <person name="Kahl G."/>
            <person name="Gil J."/>
            <person name="Singh K.B."/>
            <person name="Datta S.K."/>
            <person name="Jackson S.A."/>
            <person name="Wang J."/>
            <person name="Cook D.R."/>
        </authorList>
    </citation>
    <scope>NUCLEOTIDE SEQUENCE [LARGE SCALE GENOMIC DNA]</scope>
    <source>
        <strain evidence="3">cv. CDC Frontier</strain>
    </source>
</reference>
<dbReference type="InterPro" id="IPR057237">
    <property type="entry name" value="DUF7915"/>
</dbReference>
<dbReference type="Pfam" id="PF14709">
    <property type="entry name" value="DND1_DSRM"/>
    <property type="match status" value="1"/>
</dbReference>
<dbReference type="STRING" id="3827.A0A1S3E3L9"/>
<proteinExistence type="predicted"/>
<evidence type="ECO:0000259" key="2">
    <source>
        <dbReference type="Pfam" id="PF25502"/>
    </source>
</evidence>
<dbReference type="Pfam" id="PF25500">
    <property type="entry name" value="DUF7913"/>
    <property type="match status" value="1"/>
</dbReference>
<gene>
    <name evidence="4 5" type="primary">LOC101510515</name>
</gene>
<dbReference type="OrthoDB" id="1909634at2759"/>
<dbReference type="KEGG" id="cam:101510515"/>
<dbReference type="GeneID" id="101510515"/>
<dbReference type="AlphaFoldDB" id="A0A1S3E3L9"/>
<evidence type="ECO:0000313" key="3">
    <source>
        <dbReference type="Proteomes" id="UP000087171"/>
    </source>
</evidence>
<evidence type="ECO:0000259" key="1">
    <source>
        <dbReference type="Pfam" id="PF25500"/>
    </source>
</evidence>
<dbReference type="InterPro" id="IPR057235">
    <property type="entry name" value="DUF7913"/>
</dbReference>
<sequence length="668" mass="75201">MGVSDVCPTVDTIRAFLEHLVDPMLPEKPSIRDEEPALSQQHKVAKQVHSAVLLYNYYHRKQNPELEFVAFKDFCKLFVNLRPALLPYMKFTQKPDETDLVDVDQQLSLTEKEIASSCDICTHLDASKNVPNIEGWPITKVAVLLVNSKKENCFLLFCSITDGVWSLIEKYVDTSGQSSEVTSGIKFTNQKKRVVKKLTKNGSNVDEDGFLQVGYSAVKEATGVNSIDIMVLESYTVYSQSKEKTAARFYIMKCSQSIEEGIIKVPIKDLIESFRGPLVKRSSSSWTVTPVVEYFHVLPYSEIISEWISRETFSNSSQDSKPAEKQFPNHEVAESYISSESMRTGLDSKPYSDTDTIKALSQKENNSCCTITQFGSVKETQDMDADNSLVLPSKNKEECQKIANECTSSIENSHQLKKRRREIPSSYVPLDCQAEKVVTTRTHVIKGGIKDQSASDKLCADTTFENEPIEKCTVTANNSNRDLEKLQIFIASKGDILSQTALNALIQKRNALALKQRAIEDEIAVCNMKIQRWLIVGEEDELELKMESIIEGCNNTRLRNQGRMCQYLEDQCSPQSFKRKRLAEAVLSLQTPCQARHELDDICLENNWILPTYRISQSNGGFKAKVRVKGVEFECSCEGSSCSFPRDARESAAVQMLTKLRSMAKSAL</sequence>
<organism evidence="4">
    <name type="scientific">Cicer arietinum</name>
    <name type="common">Chickpea</name>
    <name type="synonym">Garbanzo</name>
    <dbReference type="NCBI Taxonomy" id="3827"/>
    <lineage>
        <taxon>Eukaryota</taxon>
        <taxon>Viridiplantae</taxon>
        <taxon>Streptophyta</taxon>
        <taxon>Embryophyta</taxon>
        <taxon>Tracheophyta</taxon>
        <taxon>Spermatophyta</taxon>
        <taxon>Magnoliopsida</taxon>
        <taxon>eudicotyledons</taxon>
        <taxon>Gunneridae</taxon>
        <taxon>Pentapetalae</taxon>
        <taxon>rosids</taxon>
        <taxon>fabids</taxon>
        <taxon>Fabales</taxon>
        <taxon>Fabaceae</taxon>
        <taxon>Papilionoideae</taxon>
        <taxon>50 kb inversion clade</taxon>
        <taxon>NPAAA clade</taxon>
        <taxon>Hologalegina</taxon>
        <taxon>IRL clade</taxon>
        <taxon>Cicereae</taxon>
        <taxon>Cicer</taxon>
    </lineage>
</organism>
<keyword evidence="3" id="KW-1185">Reference proteome</keyword>
<dbReference type="RefSeq" id="XP_012570387.1">
    <property type="nucleotide sequence ID" value="XM_012714933.2"/>
</dbReference>
<feature type="domain" description="DUF7915" evidence="2">
    <location>
        <begin position="161"/>
        <end position="310"/>
    </location>
</feature>
<dbReference type="PANTHER" id="PTHR33913:SF3">
    <property type="entry name" value="ALEURONE LAYER MORPHOGENESIS PROTEIN"/>
    <property type="match status" value="1"/>
</dbReference>
<dbReference type="Proteomes" id="UP000087171">
    <property type="component" value="Chromosome Ca1"/>
</dbReference>
<protein>
    <submittedName>
        <fullName evidence="4 5">Uncharacterized protein LOC101510515 isoform X1</fullName>
    </submittedName>
</protein>
<feature type="domain" description="DUF7913" evidence="1">
    <location>
        <begin position="5"/>
        <end position="125"/>
    </location>
</feature>
<evidence type="ECO:0000313" key="5">
    <source>
        <dbReference type="RefSeq" id="XP_012570390.1"/>
    </source>
</evidence>
<dbReference type="CDD" id="cd00048">
    <property type="entry name" value="DSRM_SF"/>
    <property type="match status" value="1"/>
</dbReference>
<accession>A0A1S3E3L9</accession>
<evidence type="ECO:0000313" key="4">
    <source>
        <dbReference type="RefSeq" id="XP_012570387.1"/>
    </source>
</evidence>
<dbReference type="Pfam" id="PF25502">
    <property type="entry name" value="DUF7915"/>
    <property type="match status" value="1"/>
</dbReference>
<reference evidence="4 5" key="2">
    <citation type="submission" date="2023-09" db="UniProtKB">
        <authorList>
            <consortium name="RefSeq"/>
        </authorList>
    </citation>
    <scope>IDENTIFICATION</scope>
    <source>
        <tissue evidence="4 5">Etiolated seedlings</tissue>
    </source>
</reference>
<dbReference type="RefSeq" id="XP_012570390.1">
    <property type="nucleotide sequence ID" value="XM_012714936.2"/>
</dbReference>
<name>A0A1S3E3L9_CICAR</name>
<dbReference type="Gene3D" id="3.30.160.20">
    <property type="match status" value="1"/>
</dbReference>
<dbReference type="PANTHER" id="PTHR33913">
    <property type="entry name" value="ALEURONE LAYER MORPHOGENESIS PROTEIN"/>
    <property type="match status" value="1"/>
</dbReference>